<protein>
    <submittedName>
        <fullName evidence="2">K+-transporting ATPase KdpF subunit</fullName>
    </submittedName>
</protein>
<sequence>MSEGGTPHRRIFNGNNRFRLLPVTTCVSAHRIAGRKNHVNAPQGRVNSRGAAPYRSEAGRMAEYIVAGVIAFALLVYLVYALIYPDKF</sequence>
<keyword evidence="1" id="KW-1133">Transmembrane helix</keyword>
<gene>
    <name evidence="2" type="ORF">BKA23_2182</name>
</gene>
<comment type="caution">
    <text evidence="2">The sequence shown here is derived from an EMBL/GenBank/DDBJ whole genome shotgun (WGS) entry which is preliminary data.</text>
</comment>
<dbReference type="Pfam" id="PF09604">
    <property type="entry name" value="Potass_KdpF"/>
    <property type="match status" value="1"/>
</dbReference>
<dbReference type="GO" id="GO:0008556">
    <property type="term" value="F:P-type potassium transmembrane transporter activity"/>
    <property type="evidence" value="ECO:0007669"/>
    <property type="project" value="InterPro"/>
</dbReference>
<dbReference type="Proteomes" id="UP000318297">
    <property type="component" value="Unassembled WGS sequence"/>
</dbReference>
<keyword evidence="1" id="KW-0472">Membrane</keyword>
<dbReference type="AlphaFoldDB" id="A0A561ECL4"/>
<dbReference type="EMBL" id="VIVQ01000001">
    <property type="protein sequence ID" value="TWE13353.1"/>
    <property type="molecule type" value="Genomic_DNA"/>
</dbReference>
<reference evidence="2 3" key="1">
    <citation type="submission" date="2019-06" db="EMBL/GenBank/DDBJ databases">
        <title>Sequencing the genomes of 1000 actinobacteria strains.</title>
        <authorList>
            <person name="Klenk H.-P."/>
        </authorList>
    </citation>
    <scope>NUCLEOTIDE SEQUENCE [LARGE SCALE GENOMIC DNA]</scope>
    <source>
        <strain evidence="2 3">DSM 19560</strain>
    </source>
</reference>
<keyword evidence="1" id="KW-0812">Transmembrane</keyword>
<organism evidence="2 3">
    <name type="scientific">Rudaeicoccus suwonensis</name>
    <dbReference type="NCBI Taxonomy" id="657409"/>
    <lineage>
        <taxon>Bacteria</taxon>
        <taxon>Bacillati</taxon>
        <taxon>Actinomycetota</taxon>
        <taxon>Actinomycetes</taxon>
        <taxon>Micrococcales</taxon>
        <taxon>Dermacoccaceae</taxon>
        <taxon>Rudaeicoccus</taxon>
    </lineage>
</organism>
<accession>A0A561ECL4</accession>
<dbReference type="NCBIfam" id="TIGR02115">
    <property type="entry name" value="potass_kdpF"/>
    <property type="match status" value="1"/>
</dbReference>
<evidence type="ECO:0000313" key="2">
    <source>
        <dbReference type="EMBL" id="TWE13353.1"/>
    </source>
</evidence>
<proteinExistence type="predicted"/>
<dbReference type="InterPro" id="IPR011726">
    <property type="entry name" value="KdpF"/>
</dbReference>
<evidence type="ECO:0000313" key="3">
    <source>
        <dbReference type="Proteomes" id="UP000318297"/>
    </source>
</evidence>
<dbReference type="GO" id="GO:0005886">
    <property type="term" value="C:plasma membrane"/>
    <property type="evidence" value="ECO:0007669"/>
    <property type="project" value="InterPro"/>
</dbReference>
<name>A0A561ECL4_9MICO</name>
<evidence type="ECO:0000256" key="1">
    <source>
        <dbReference type="SAM" id="Phobius"/>
    </source>
</evidence>
<keyword evidence="3" id="KW-1185">Reference proteome</keyword>
<feature type="transmembrane region" description="Helical" evidence="1">
    <location>
        <begin position="64"/>
        <end position="83"/>
    </location>
</feature>